<reference evidence="5 6" key="1">
    <citation type="submission" date="2013-08" db="EMBL/GenBank/DDBJ databases">
        <authorList>
            <person name="Durkin A.S."/>
            <person name="Haft D.R."/>
            <person name="McCorrison J."/>
            <person name="Torralba M."/>
            <person name="Gillis M."/>
            <person name="Haft D.H."/>
            <person name="Methe B."/>
            <person name="Sutton G."/>
            <person name="Nelson K.E."/>
        </authorList>
    </citation>
    <scope>NUCLEOTIDE SEQUENCE [LARGE SCALE GENOMIC DNA]</scope>
    <source>
        <strain evidence="5 6">F0195</strain>
    </source>
</reference>
<keyword evidence="1" id="KW-0805">Transcription regulation</keyword>
<dbReference type="InterPro" id="IPR046335">
    <property type="entry name" value="LacI/GalR-like_sensor"/>
</dbReference>
<evidence type="ECO:0000313" key="5">
    <source>
        <dbReference type="EMBL" id="ERL10218.1"/>
    </source>
</evidence>
<keyword evidence="6" id="KW-1185">Reference proteome</keyword>
<protein>
    <submittedName>
        <fullName evidence="5">Small molecule-binding regulator domain protein</fullName>
    </submittedName>
</protein>
<feature type="domain" description="HTH lacI-type" evidence="4">
    <location>
        <begin position="6"/>
        <end position="61"/>
    </location>
</feature>
<dbReference type="OrthoDB" id="3180992at2"/>
<dbReference type="SMART" id="SM00354">
    <property type="entry name" value="HTH_LACI"/>
    <property type="match status" value="1"/>
</dbReference>
<name>U2TVZ3_9ACTN</name>
<dbReference type="RefSeq" id="WP_021725234.1">
    <property type="nucleotide sequence ID" value="NZ_AWEZ01000016.1"/>
</dbReference>
<dbReference type="Gene3D" id="3.40.50.2300">
    <property type="match status" value="2"/>
</dbReference>
<dbReference type="AlphaFoldDB" id="U2TVZ3"/>
<dbReference type="PROSITE" id="PS50932">
    <property type="entry name" value="HTH_LACI_2"/>
    <property type="match status" value="1"/>
</dbReference>
<evidence type="ECO:0000259" key="4">
    <source>
        <dbReference type="PROSITE" id="PS50932"/>
    </source>
</evidence>
<dbReference type="InterPro" id="IPR000843">
    <property type="entry name" value="HTH_LacI"/>
</dbReference>
<dbReference type="Pfam" id="PF13377">
    <property type="entry name" value="Peripla_BP_3"/>
    <property type="match status" value="1"/>
</dbReference>
<dbReference type="SUPFAM" id="SSF53822">
    <property type="entry name" value="Periplasmic binding protein-like I"/>
    <property type="match status" value="1"/>
</dbReference>
<gene>
    <name evidence="5" type="ORF">HMPREF1316_2180</name>
</gene>
<dbReference type="SUPFAM" id="SSF47413">
    <property type="entry name" value="lambda repressor-like DNA-binding domains"/>
    <property type="match status" value="1"/>
</dbReference>
<dbReference type="STRING" id="1125712.HMPREF1316_2180"/>
<dbReference type="InterPro" id="IPR028082">
    <property type="entry name" value="Peripla_BP_I"/>
</dbReference>
<dbReference type="CDD" id="cd01392">
    <property type="entry name" value="HTH_LacI"/>
    <property type="match status" value="1"/>
</dbReference>
<dbReference type="PANTHER" id="PTHR30146:SF154">
    <property type="entry name" value="TRANSCRIPTION REGULATOR, MEMBER OF GALR FAMILY"/>
    <property type="match status" value="1"/>
</dbReference>
<dbReference type="PANTHER" id="PTHR30146">
    <property type="entry name" value="LACI-RELATED TRANSCRIPTIONAL REPRESSOR"/>
    <property type="match status" value="1"/>
</dbReference>
<keyword evidence="2" id="KW-0238">DNA-binding</keyword>
<dbReference type="EMBL" id="AWEZ01000016">
    <property type="protein sequence ID" value="ERL10218.1"/>
    <property type="molecule type" value="Genomic_DNA"/>
</dbReference>
<dbReference type="Proteomes" id="UP000016638">
    <property type="component" value="Unassembled WGS sequence"/>
</dbReference>
<dbReference type="GO" id="GO:0000976">
    <property type="term" value="F:transcription cis-regulatory region binding"/>
    <property type="evidence" value="ECO:0007669"/>
    <property type="project" value="TreeGrafter"/>
</dbReference>
<dbReference type="Gene3D" id="1.10.260.40">
    <property type="entry name" value="lambda repressor-like DNA-binding domains"/>
    <property type="match status" value="1"/>
</dbReference>
<dbReference type="InterPro" id="IPR010982">
    <property type="entry name" value="Lambda_DNA-bd_dom_sf"/>
</dbReference>
<dbReference type="eggNOG" id="COG1609">
    <property type="taxonomic scope" value="Bacteria"/>
</dbReference>
<evidence type="ECO:0000256" key="2">
    <source>
        <dbReference type="ARBA" id="ARBA00023125"/>
    </source>
</evidence>
<dbReference type="PATRIC" id="fig|1125712.3.peg.412"/>
<accession>U2TVZ3</accession>
<evidence type="ECO:0000256" key="3">
    <source>
        <dbReference type="ARBA" id="ARBA00023163"/>
    </source>
</evidence>
<organism evidence="5 6">
    <name type="scientific">Olsenella profusa F0195</name>
    <dbReference type="NCBI Taxonomy" id="1125712"/>
    <lineage>
        <taxon>Bacteria</taxon>
        <taxon>Bacillati</taxon>
        <taxon>Actinomycetota</taxon>
        <taxon>Coriobacteriia</taxon>
        <taxon>Coriobacteriales</taxon>
        <taxon>Atopobiaceae</taxon>
        <taxon>Olsenella</taxon>
    </lineage>
</organism>
<dbReference type="GO" id="GO:0003700">
    <property type="term" value="F:DNA-binding transcription factor activity"/>
    <property type="evidence" value="ECO:0007669"/>
    <property type="project" value="TreeGrafter"/>
</dbReference>
<sequence>MDGQRVTIRDVARAAHTSTATVSHYLNGKFERMSQGTRRTVEQAIQELGYVPNAQARMLGNVKSGVIAVLLEDNTNAWAGRFVSGFETEAYGRGFQTVVCDTHFDPQVEHDYVEKMLSLGVDGFAIQPTKRYRAINERIKRARKPVVFYDFNLIDLTSTWVKTDLYGGVYDATSSCIAKGYEEFVVLAANVEEMRTRSERLRGLSDALEEHGRPFQHIAISHQAPSLTELRHQFEYTLNPSRRTLVFCMHQWALARTYEALLSMRQLIPERVGLLGLNNAEWTRLASPSISTLVEPVEEEGKLACTMLAQLIAGEQAPQQRILPCAVNWLESTR</sequence>
<comment type="caution">
    <text evidence="5">The sequence shown here is derived from an EMBL/GenBank/DDBJ whole genome shotgun (WGS) entry which is preliminary data.</text>
</comment>
<proteinExistence type="predicted"/>
<keyword evidence="3" id="KW-0804">Transcription</keyword>
<dbReference type="Pfam" id="PF00356">
    <property type="entry name" value="LacI"/>
    <property type="match status" value="1"/>
</dbReference>
<evidence type="ECO:0000313" key="6">
    <source>
        <dbReference type="Proteomes" id="UP000016638"/>
    </source>
</evidence>
<evidence type="ECO:0000256" key="1">
    <source>
        <dbReference type="ARBA" id="ARBA00023015"/>
    </source>
</evidence>